<dbReference type="GO" id="GO:0003743">
    <property type="term" value="F:translation initiation factor activity"/>
    <property type="evidence" value="ECO:0007669"/>
    <property type="project" value="UniProtKB-UniRule"/>
</dbReference>
<dbReference type="GO" id="GO:0001732">
    <property type="term" value="P:formation of cytoplasmic translation initiation complex"/>
    <property type="evidence" value="ECO:0007669"/>
    <property type="project" value="UniProtKB-UniRule"/>
</dbReference>
<gene>
    <name evidence="6" type="ORF">niasHS_006813</name>
</gene>
<sequence>MSMDELKKRAKAIGTFEELRKIIDIRGVNRYNPNNAPVLERAVDLMIKETKYDKDILMTLLKLYQLNPFLYTEKYVCLVLLKTMTNFPRNDFALAKYLVDAAKVNAPELRRVCQIGSLLESCNFALFWRLVDGRYKPRDTLDEPFKKPDEIRQLVESVTSFKEATRNYACQVINVTFQRIHKQQLVNLLGGIDDAQLTAYANLPSNKWKKIEESDGSVVYFIHNHEEHVKSRNIEEKLQFEQYFGVLRSA</sequence>
<dbReference type="FunFam" id="1.10.10.10:FF:000212">
    <property type="entry name" value="Eukaryotic translation initiation factor 3 subunit K"/>
    <property type="match status" value="1"/>
</dbReference>
<dbReference type="PANTHER" id="PTHR13022:SF0">
    <property type="entry name" value="EUKARYOTIC TRANSLATION INITIATION FACTOR 3 SUBUNIT K"/>
    <property type="match status" value="1"/>
</dbReference>
<comment type="subcellular location">
    <subcellularLocation>
        <location evidence="4">Cytoplasm</location>
    </subcellularLocation>
</comment>
<dbReference type="PANTHER" id="PTHR13022">
    <property type="entry name" value="EUKARYOTIC TRANSLATION INITIATION FACTOR 3 SUBUNIT 11"/>
    <property type="match status" value="1"/>
</dbReference>
<name>A0ABD2JIB6_HETSC</name>
<keyword evidence="2 4" id="KW-0396">Initiation factor</keyword>
<dbReference type="Gene3D" id="1.10.10.10">
    <property type="entry name" value="Winged helix-like DNA-binding domain superfamily/Winged helix DNA-binding domain"/>
    <property type="match status" value="1"/>
</dbReference>
<evidence type="ECO:0000259" key="5">
    <source>
        <dbReference type="PROSITE" id="PS50250"/>
    </source>
</evidence>
<keyword evidence="3 4" id="KW-0648">Protein biosynthesis</keyword>
<dbReference type="SUPFAM" id="SSF48371">
    <property type="entry name" value="ARM repeat"/>
    <property type="match status" value="1"/>
</dbReference>
<feature type="domain" description="PCI" evidence="5">
    <location>
        <begin position="52"/>
        <end position="236"/>
    </location>
</feature>
<evidence type="ECO:0000313" key="6">
    <source>
        <dbReference type="EMBL" id="KAL3090361.1"/>
    </source>
</evidence>
<evidence type="ECO:0000313" key="7">
    <source>
        <dbReference type="Proteomes" id="UP001620645"/>
    </source>
</evidence>
<dbReference type="InterPro" id="IPR033464">
    <property type="entry name" value="CSN8_PSD8_EIF3K"/>
</dbReference>
<comment type="function">
    <text evidence="4">Component of the eukaryotic translation initiation factor 3 (eIF-3) complex, which is involved in protein synthesis of a specialized repertoire of mRNAs and, together with other initiation factors, stimulates binding of mRNA and methionyl-tRNAi to the 40S ribosome. The eIF-3 complex specifically targets and initiates translation of a subset of mRNAs involved in cell proliferation.</text>
</comment>
<dbReference type="Proteomes" id="UP001620645">
    <property type="component" value="Unassembled WGS sequence"/>
</dbReference>
<dbReference type="HAMAP" id="MF_03010">
    <property type="entry name" value="eIF3k"/>
    <property type="match status" value="1"/>
</dbReference>
<dbReference type="InterPro" id="IPR016024">
    <property type="entry name" value="ARM-type_fold"/>
</dbReference>
<dbReference type="GO" id="GO:0033290">
    <property type="term" value="C:eukaryotic 48S preinitiation complex"/>
    <property type="evidence" value="ECO:0007669"/>
    <property type="project" value="UniProtKB-UniRule"/>
</dbReference>
<accession>A0ABD2JIB6</accession>
<dbReference type="EMBL" id="JBICCN010000143">
    <property type="protein sequence ID" value="KAL3090361.1"/>
    <property type="molecule type" value="Genomic_DNA"/>
</dbReference>
<evidence type="ECO:0000256" key="1">
    <source>
        <dbReference type="ARBA" id="ARBA00022490"/>
    </source>
</evidence>
<organism evidence="6 7">
    <name type="scientific">Heterodera schachtii</name>
    <name type="common">Sugarbeet cyst nematode worm</name>
    <name type="synonym">Tylenchus schachtii</name>
    <dbReference type="NCBI Taxonomy" id="97005"/>
    <lineage>
        <taxon>Eukaryota</taxon>
        <taxon>Metazoa</taxon>
        <taxon>Ecdysozoa</taxon>
        <taxon>Nematoda</taxon>
        <taxon>Chromadorea</taxon>
        <taxon>Rhabditida</taxon>
        <taxon>Tylenchina</taxon>
        <taxon>Tylenchomorpha</taxon>
        <taxon>Tylenchoidea</taxon>
        <taxon>Heteroderidae</taxon>
        <taxon>Heteroderinae</taxon>
        <taxon>Heterodera</taxon>
    </lineage>
</organism>
<dbReference type="PROSITE" id="PS50250">
    <property type="entry name" value="PCI"/>
    <property type="match status" value="1"/>
</dbReference>
<comment type="similarity">
    <text evidence="4">Belongs to the eIF-3 subunit K family.</text>
</comment>
<dbReference type="InterPro" id="IPR036390">
    <property type="entry name" value="WH_DNA-bd_sf"/>
</dbReference>
<keyword evidence="7" id="KW-1185">Reference proteome</keyword>
<dbReference type="InterPro" id="IPR009374">
    <property type="entry name" value="eIF3k"/>
</dbReference>
<keyword evidence="1 4" id="KW-0963">Cytoplasm</keyword>
<dbReference type="AlphaFoldDB" id="A0ABD2JIB6"/>
<dbReference type="Gene3D" id="1.25.40.250">
    <property type="entry name" value="ARM repeat, domain 1"/>
    <property type="match status" value="1"/>
</dbReference>
<evidence type="ECO:0000256" key="4">
    <source>
        <dbReference type="HAMAP-Rule" id="MF_03010"/>
    </source>
</evidence>
<dbReference type="Pfam" id="PF10075">
    <property type="entry name" value="CSN8_PSD8_EIF3K"/>
    <property type="match status" value="1"/>
</dbReference>
<dbReference type="InterPro" id="IPR036388">
    <property type="entry name" value="WH-like_DNA-bd_sf"/>
</dbReference>
<comment type="subunit">
    <text evidence="4">Component of the eukaryotic translation initiation factor 3 (eIF-3) complex.</text>
</comment>
<proteinExistence type="inferred from homology"/>
<dbReference type="GO" id="GO:0003723">
    <property type="term" value="F:RNA binding"/>
    <property type="evidence" value="ECO:0007669"/>
    <property type="project" value="UniProtKB-UniRule"/>
</dbReference>
<protein>
    <recommendedName>
        <fullName evidence="4">Eukaryotic translation initiation factor 3 subunit K</fullName>
        <shortName evidence="4">eIF3k</shortName>
    </recommendedName>
    <alternativeName>
        <fullName evidence="4">eIF-3 p25</fullName>
    </alternativeName>
</protein>
<dbReference type="InterPro" id="IPR016020">
    <property type="entry name" value="Transl_init_fac_sub12_N_euk"/>
</dbReference>
<dbReference type="SUPFAM" id="SSF46785">
    <property type="entry name" value="Winged helix' DNA-binding domain"/>
    <property type="match status" value="1"/>
</dbReference>
<dbReference type="GO" id="GO:0005852">
    <property type="term" value="C:eukaryotic translation initiation factor 3 complex"/>
    <property type="evidence" value="ECO:0007669"/>
    <property type="project" value="UniProtKB-UniRule"/>
</dbReference>
<evidence type="ECO:0000256" key="2">
    <source>
        <dbReference type="ARBA" id="ARBA00022540"/>
    </source>
</evidence>
<evidence type="ECO:0000256" key="3">
    <source>
        <dbReference type="ARBA" id="ARBA00022917"/>
    </source>
</evidence>
<dbReference type="GO" id="GO:0016282">
    <property type="term" value="C:eukaryotic 43S preinitiation complex"/>
    <property type="evidence" value="ECO:0007669"/>
    <property type="project" value="UniProtKB-UniRule"/>
</dbReference>
<comment type="caution">
    <text evidence="6">The sequence shown here is derived from an EMBL/GenBank/DDBJ whole genome shotgun (WGS) entry which is preliminary data.</text>
</comment>
<reference evidence="6 7" key="1">
    <citation type="submission" date="2024-10" db="EMBL/GenBank/DDBJ databases">
        <authorList>
            <person name="Kim D."/>
        </authorList>
    </citation>
    <scope>NUCLEOTIDE SEQUENCE [LARGE SCALE GENOMIC DNA]</scope>
    <source>
        <strain evidence="6">Taebaek</strain>
    </source>
</reference>
<dbReference type="InterPro" id="IPR000717">
    <property type="entry name" value="PCI_dom"/>
</dbReference>